<comment type="subunit">
    <text evidence="1">Homotetramer.</text>
</comment>
<comment type="catalytic activity">
    <reaction evidence="1">
        <text>7,8-dihydroneopterin = 6-hydroxymethyl-7,8-dihydropterin + glycolaldehyde</text>
        <dbReference type="Rhea" id="RHEA:10540"/>
        <dbReference type="ChEBI" id="CHEBI:17001"/>
        <dbReference type="ChEBI" id="CHEBI:17071"/>
        <dbReference type="ChEBI" id="CHEBI:44841"/>
        <dbReference type="EC" id="4.1.2.25"/>
    </reaction>
</comment>
<organism evidence="3 4">
    <name type="scientific">Methanimicrococcus hacksteinii</name>
    <dbReference type="NCBI Taxonomy" id="3028293"/>
    <lineage>
        <taxon>Archaea</taxon>
        <taxon>Methanobacteriati</taxon>
        <taxon>Methanobacteriota</taxon>
        <taxon>Stenosarchaea group</taxon>
        <taxon>Methanomicrobia</taxon>
        <taxon>Methanosarcinales</taxon>
        <taxon>Methanosarcinaceae</taxon>
        <taxon>Methanimicrococcus</taxon>
    </lineage>
</organism>
<dbReference type="InterPro" id="IPR027508">
    <property type="entry name" value="DHN_aldolase_MptD"/>
</dbReference>
<comment type="pathway">
    <text evidence="1">Cofactor biosynthesis; 5,6,7,8-tetrahydromethanopterin biosynthesis.</text>
</comment>
<evidence type="ECO:0000256" key="1">
    <source>
        <dbReference type="HAMAP-Rule" id="MF_02130"/>
    </source>
</evidence>
<protein>
    <recommendedName>
        <fullName evidence="1">Dihydroneopterin aldolase</fullName>
        <shortName evidence="1">DHNA</shortName>
        <ecNumber evidence="1">4.1.2.25</ecNumber>
    </recommendedName>
    <alternativeName>
        <fullName evidence="1">7,8-dihydroneopterin aldolase</fullName>
    </alternativeName>
</protein>
<sequence length="123" mass="14068">MTENRSEITDRDNALFEAGIKLGALYHQFTGSPLSISGIASMEKAIRESIAAQPFVEKIEVKIDEKRVFGEINETFRYTELKGAMLDVKAVIRCRSARVFVSLKYDEQLNYPLMKIEQIETEF</sequence>
<dbReference type="InterPro" id="IPR007181">
    <property type="entry name" value="MtpD_C"/>
</dbReference>
<dbReference type="InterPro" id="IPR036839">
    <property type="entry name" value="MptD_sf"/>
</dbReference>
<gene>
    <name evidence="1" type="primary">mptD</name>
    <name evidence="3" type="ORF">MmiAt1_08580</name>
</gene>
<name>A0ABU3VPE8_9EURY</name>
<proteinExistence type="inferred from homology"/>
<reference evidence="3 4" key="1">
    <citation type="submission" date="2023-06" db="EMBL/GenBank/DDBJ databases">
        <title>Genome sequence of Methanimicrococcus sp. At1.</title>
        <authorList>
            <person name="Protasov E."/>
            <person name="Platt K."/>
            <person name="Poehlein A."/>
            <person name="Daniel R."/>
            <person name="Brune A."/>
        </authorList>
    </citation>
    <scope>NUCLEOTIDE SEQUENCE [LARGE SCALE GENOMIC DNA]</scope>
    <source>
        <strain evidence="3 4">At1</strain>
    </source>
</reference>
<feature type="binding site" evidence="1">
    <location>
        <position position="17"/>
    </location>
    <ligand>
        <name>substrate</name>
    </ligand>
</feature>
<feature type="binding site" evidence="1">
    <location>
        <position position="114"/>
    </location>
    <ligand>
        <name>substrate</name>
    </ligand>
</feature>
<dbReference type="EMBL" id="JAWDKC010000015">
    <property type="protein sequence ID" value="MDV0445290.1"/>
    <property type="molecule type" value="Genomic_DNA"/>
</dbReference>
<feature type="domain" description="Dihydroneopterin aldolase MtpD C-terminal" evidence="2">
    <location>
        <begin position="9"/>
        <end position="117"/>
    </location>
</feature>
<keyword evidence="1" id="KW-0456">Lyase</keyword>
<dbReference type="Proteomes" id="UP001272052">
    <property type="component" value="Unassembled WGS sequence"/>
</dbReference>
<evidence type="ECO:0000313" key="3">
    <source>
        <dbReference type="EMBL" id="MDV0445290.1"/>
    </source>
</evidence>
<accession>A0ABU3VPE8</accession>
<keyword evidence="4" id="KW-1185">Reference proteome</keyword>
<evidence type="ECO:0000259" key="2">
    <source>
        <dbReference type="Pfam" id="PF04038"/>
    </source>
</evidence>
<dbReference type="Pfam" id="PF04038">
    <property type="entry name" value="DHNA"/>
    <property type="match status" value="1"/>
</dbReference>
<dbReference type="HAMAP" id="MF_02130">
    <property type="entry name" value="DHNA_arch"/>
    <property type="match status" value="1"/>
</dbReference>
<comment type="function">
    <text evidence="1">Catalyzes the conversion of 7,8-dihydroneopterin (H2Neo) to 6-hydroxymethyl-7,8-dihydropterin (6-HMD).</text>
</comment>
<dbReference type="SUPFAM" id="SSF143560">
    <property type="entry name" value="MK0786-like"/>
    <property type="match status" value="1"/>
</dbReference>
<evidence type="ECO:0000313" key="4">
    <source>
        <dbReference type="Proteomes" id="UP001272052"/>
    </source>
</evidence>
<comment type="caution">
    <text evidence="3">The sequence shown here is derived from an EMBL/GenBank/DDBJ whole genome shotgun (WGS) entry which is preliminary data.</text>
</comment>
<dbReference type="Gene3D" id="3.30.1300.20">
    <property type="entry name" value="7,8-dihydroneopterin aldolase (MptD)"/>
    <property type="match status" value="1"/>
</dbReference>
<comment type="similarity">
    <text evidence="1">Belongs to the archaeal dihydroneopterin aldolase family.</text>
</comment>
<dbReference type="EC" id="4.1.2.25" evidence="1"/>